<proteinExistence type="predicted"/>
<keyword evidence="2" id="KW-1185">Reference proteome</keyword>
<name>A0A4R4Z8Q6_9ACTN</name>
<protein>
    <submittedName>
        <fullName evidence="1">Uncharacterized protein</fullName>
    </submittedName>
</protein>
<gene>
    <name evidence="1" type="ORF">E1286_05230</name>
</gene>
<dbReference type="Proteomes" id="UP000295302">
    <property type="component" value="Unassembled WGS sequence"/>
</dbReference>
<comment type="caution">
    <text evidence="1">The sequence shown here is derived from an EMBL/GenBank/DDBJ whole genome shotgun (WGS) entry which is preliminary data.</text>
</comment>
<evidence type="ECO:0000313" key="1">
    <source>
        <dbReference type="EMBL" id="TDD54593.1"/>
    </source>
</evidence>
<organism evidence="1 2">
    <name type="scientific">Nonomuraea terrae</name>
    <dbReference type="NCBI Taxonomy" id="2530383"/>
    <lineage>
        <taxon>Bacteria</taxon>
        <taxon>Bacillati</taxon>
        <taxon>Actinomycetota</taxon>
        <taxon>Actinomycetes</taxon>
        <taxon>Streptosporangiales</taxon>
        <taxon>Streptosporangiaceae</taxon>
        <taxon>Nonomuraea</taxon>
    </lineage>
</organism>
<evidence type="ECO:0000313" key="2">
    <source>
        <dbReference type="Proteomes" id="UP000295302"/>
    </source>
</evidence>
<sequence length="87" mass="10010">MSTIQPYTTADLARLRSIQARPQGWSHRVKPRVTDGRRSSTGERIKVILDELGNKTRMRQHGQDVKILNVQTVVGQIPAHLVDWRRQ</sequence>
<dbReference type="AlphaFoldDB" id="A0A4R4Z8Q6"/>
<reference evidence="1 2" key="1">
    <citation type="submission" date="2019-03" db="EMBL/GenBank/DDBJ databases">
        <title>Draft genome sequences of novel Actinobacteria.</title>
        <authorList>
            <person name="Sahin N."/>
            <person name="Ay H."/>
            <person name="Saygin H."/>
        </authorList>
    </citation>
    <scope>NUCLEOTIDE SEQUENCE [LARGE SCALE GENOMIC DNA]</scope>
    <source>
        <strain evidence="1 2">CH32</strain>
    </source>
</reference>
<dbReference type="EMBL" id="SMKQ01000008">
    <property type="protein sequence ID" value="TDD54593.1"/>
    <property type="molecule type" value="Genomic_DNA"/>
</dbReference>
<accession>A0A4R4Z8Q6</accession>
<dbReference type="RefSeq" id="WP_132609218.1">
    <property type="nucleotide sequence ID" value="NZ_SMKQ01000008.1"/>
</dbReference>